<reference evidence="6" key="4">
    <citation type="submission" date="2018-04" db="EMBL/GenBank/DDBJ databases">
        <title>Draft Genome Sequences of 10 Lactobacillus Species from 22 Commercial Probiotic Products.</title>
        <authorList>
            <person name="Gangiredla J."/>
            <person name="Barnaba T.J."/>
            <person name="Mammel M.K."/>
            <person name="Lacher D.W."/>
            <person name="Elkins C.A."/>
            <person name="Lampel K.A."/>
            <person name="Whitehouse C.A."/>
            <person name="Tartera C."/>
        </authorList>
    </citation>
    <scope>NUCLEOTIDE SEQUENCE [LARGE SCALE GENOMIC DNA]</scope>
    <source>
        <strain evidence="6">DS12_10</strain>
    </source>
</reference>
<reference evidence="3" key="2">
    <citation type="journal article" date="2018" name="Genome Announc.">
        <title>Fifty-Six Draft Genome Sequences of 10 Lactobacillus Species from 22 Commercial Dietary Supplements.</title>
        <authorList>
            <person name="Gangiredla J."/>
            <person name="Barnaba T.J."/>
            <person name="Mammel M.K."/>
            <person name="Lacher D.W."/>
            <person name="Elkins C.A."/>
            <person name="Lampel K.A."/>
            <person name="Whitehouse C.A."/>
            <person name="Tartera C."/>
        </authorList>
    </citation>
    <scope>NUCLEOTIDE SEQUENCE</scope>
    <source>
        <strain evidence="3">DS12_10</strain>
    </source>
</reference>
<proteinExistence type="predicted"/>
<protein>
    <submittedName>
        <fullName evidence="2">DUF3368 domain-containing protein</fullName>
    </submittedName>
</protein>
<reference evidence="2 8" key="5">
    <citation type="submission" date="2019-11" db="EMBL/GenBank/DDBJ databases">
        <title>Draft genome sequence of 12 host-associated Lactobacillus reuteri rodent strains.</title>
        <authorList>
            <person name="Zhang S."/>
            <person name="Ozcam M."/>
            <person name="Van Pijkeren J.P."/>
        </authorList>
    </citation>
    <scope>NUCLEOTIDE SEQUENCE [LARGE SCALE GENOMIC DNA]</scope>
    <source>
        <strain evidence="2 8">N4I</strain>
    </source>
</reference>
<dbReference type="EMBL" id="JOSX01000011">
    <property type="protein sequence ID" value="KEK15910.1"/>
    <property type="molecule type" value="Genomic_DNA"/>
</dbReference>
<dbReference type="Proteomes" id="UP000460207">
    <property type="component" value="Unassembled WGS sequence"/>
</dbReference>
<evidence type="ECO:0000313" key="2">
    <source>
        <dbReference type="EMBL" id="MRG88477.1"/>
    </source>
</evidence>
<dbReference type="Proteomes" id="UP000276940">
    <property type="component" value="Unassembled WGS sequence"/>
</dbReference>
<reference evidence="1 5" key="1">
    <citation type="submission" date="2014-06" db="EMBL/GenBank/DDBJ databases">
        <title>Genetic determinant of reutericyclin biosynthesis of Lactobacillus reuteri.</title>
        <authorList>
            <person name="Lin X."/>
            <person name="Duar R."/>
            <person name="Walter J."/>
            <person name="Gaenzle M."/>
        </authorList>
    </citation>
    <scope>NUCLEOTIDE SEQUENCE [LARGE SCALE GENOMIC DNA]</scope>
    <source>
        <strain evidence="1 5">LTH2584</strain>
    </source>
</reference>
<sequence length="115" mass="13145">MAASGLSYSELSTDAKEVALNSFINFYVDQYRKGSLEILSSQVSNELMATINQILRDNDFMGHQELVNVSTRLSKPAYQKILTALPNVKFQEDGEPVIDWMKAWEQKEERLPEED</sequence>
<accession>A0A073JQB4</accession>
<evidence type="ECO:0000313" key="7">
    <source>
        <dbReference type="Proteomes" id="UP000276940"/>
    </source>
</evidence>
<dbReference type="EMBL" id="WJND01000001">
    <property type="protein sequence ID" value="MRG88477.1"/>
    <property type="molecule type" value="Genomic_DNA"/>
</dbReference>
<reference evidence="4 7" key="3">
    <citation type="journal article" date="2018" name="J Appl Environ Microbiol">
        <title>The gut symbionts Lactobacillus reuteri R2lc and 2010 encode a polyketide synthase cluster that activates the mammalian aryl-hydrocarbon receptor.</title>
        <authorList>
            <person name="Ozcam M."/>
            <person name="Roos S."/>
            <person name="Van Pijkeren J.P."/>
        </authorList>
    </citation>
    <scope>NUCLEOTIDE SEQUENCE [LARGE SCALE GENOMIC DNA]</scope>
    <source>
        <strain evidence="4 7">R2lc</strain>
    </source>
</reference>
<dbReference type="AlphaFoldDB" id="A0A073JQB4"/>
<evidence type="ECO:0000313" key="1">
    <source>
        <dbReference type="EMBL" id="KEK15910.1"/>
    </source>
</evidence>
<dbReference type="EMBL" id="QAZN01000011">
    <property type="protein sequence ID" value="PTV03695.1"/>
    <property type="molecule type" value="Genomic_DNA"/>
</dbReference>
<gene>
    <name evidence="4" type="ORF">C5O77_03410</name>
    <name evidence="3" type="ORF">DB325_06695</name>
    <name evidence="2" type="ORF">GIX76_00385</name>
    <name evidence="1" type="ORF">LR3_03395</name>
</gene>
<evidence type="ECO:0000313" key="6">
    <source>
        <dbReference type="Proteomes" id="UP000244083"/>
    </source>
</evidence>
<dbReference type="Proteomes" id="UP000244083">
    <property type="component" value="Unassembled WGS sequence"/>
</dbReference>
<evidence type="ECO:0000313" key="8">
    <source>
        <dbReference type="Proteomes" id="UP000460207"/>
    </source>
</evidence>
<name>A0A073JQB4_LIMRT</name>
<organism evidence="1 5">
    <name type="scientific">Limosilactobacillus reuteri</name>
    <name type="common">Lactobacillus reuteri</name>
    <dbReference type="NCBI Taxonomy" id="1598"/>
    <lineage>
        <taxon>Bacteria</taxon>
        <taxon>Bacillati</taxon>
        <taxon>Bacillota</taxon>
        <taxon>Bacilli</taxon>
        <taxon>Lactobacillales</taxon>
        <taxon>Lactobacillaceae</taxon>
        <taxon>Limosilactobacillus</taxon>
    </lineage>
</organism>
<evidence type="ECO:0000313" key="5">
    <source>
        <dbReference type="Proteomes" id="UP000027731"/>
    </source>
</evidence>
<dbReference type="Proteomes" id="UP000027731">
    <property type="component" value="Unassembled WGS sequence"/>
</dbReference>
<evidence type="ECO:0000313" key="4">
    <source>
        <dbReference type="EMBL" id="RMX25730.1"/>
    </source>
</evidence>
<dbReference type="RefSeq" id="WP_003664627.1">
    <property type="nucleotide sequence ID" value="NZ_JAJGVW010000142.1"/>
</dbReference>
<comment type="caution">
    <text evidence="1">The sequence shown here is derived from an EMBL/GenBank/DDBJ whole genome shotgun (WGS) entry which is preliminary data.</text>
</comment>
<dbReference type="PATRIC" id="fig|1598.90.peg.630"/>
<dbReference type="EMBL" id="PTLS01000022">
    <property type="protein sequence ID" value="RMX25730.1"/>
    <property type="molecule type" value="Genomic_DNA"/>
</dbReference>
<evidence type="ECO:0000313" key="3">
    <source>
        <dbReference type="EMBL" id="PTV03695.1"/>
    </source>
</evidence>